<evidence type="ECO:0000256" key="5">
    <source>
        <dbReference type="ARBA" id="ARBA00022741"/>
    </source>
</evidence>
<name>A0A2J6SCK3_HYAVF</name>
<dbReference type="SMART" id="SM00534">
    <property type="entry name" value="MUTSac"/>
    <property type="match status" value="1"/>
</dbReference>
<sequence>MAYKRRRLGSRTSSRAPSSSRPQPFSQLSSVPRSLQASSPTLPTVSQRTRVSLCPPSSQSSVNSARRDENVIRAGIIESDAETQLREDADAMNEIIMAVDLRDRGTIGCAYYVARNERLCLMEDIKMGGLDIIDTLSIHVQPTVVLISNRSDERLEEHLNKEARGIDRGDEANDIFGSYVLDSRPSSEFHYENAKNKLVNLELNADEAANFIFTTPGDELTGKAANSQIELAGLGRQGRLMRLAGLIDLESRITVGCAGAVLQYIGRRKNIEYLPNDGAALVAFQIRSIEMFTLSDMMFVNADTLASLQIIQSENHPNSHMQGPNKATSGAKEGLSLYGLFHHLACTPQGKQKLRQLFLRPSTDLAVINERLNTISVMLRPENSPPLEQISRSLRKVKDIRTVVIHMQKGISGIGKGKSVASGVWANIHNFTFQVLQIIQGLHDLNGGSALAVTSKVLSEIHPPRMTQIGQMITDIVDFERSVEQHRTAVKQGVDTELDNMKRTYDGMSSFLAQVATQLLNDLPEWARQYIENCIFFPQLGFLTVVPLDPNTGMGKYEGEGIENDLWEKMFASNDMGYYKNRRMRDMDSYFGDMYGMICDREIEIVHALSVRILEHEQILVTASDLCGELDCLVALALGARKYGFKRPQMTTANVVRIEAGRHPLQELTVPIYIANDCFVAGGSGEHENGSSDEGSQVSTVQESVGSSTLLMMMGPNYSGKSVYLKQNALIVYMAHIGSFVPAENATIGLTDKILTRIATRESVSRNQSAFMIDLQQIALIMTLATERTFVVIDEFGKGTAASDGAGLCCGVFQYLLDLGVHRPKVLAATHFHEIFENGFLADRPELTFGHMEVLVNTHAEAVEDQITYLYNFIQGRSTSSFGTCCALMNGIDPAIVERADELILLAARGEDLIAACAKVSEEEAKELEDAEQIGRQFLEQEFPRPEDKDISGFDVRSILRSVVNVGPS</sequence>
<keyword evidence="4" id="KW-0158">Chromosome</keyword>
<dbReference type="Pfam" id="PF00488">
    <property type="entry name" value="MutS_V"/>
    <property type="match status" value="1"/>
</dbReference>
<evidence type="ECO:0000313" key="15">
    <source>
        <dbReference type="Proteomes" id="UP000235786"/>
    </source>
</evidence>
<evidence type="ECO:0000256" key="9">
    <source>
        <dbReference type="ARBA" id="ARBA00023254"/>
    </source>
</evidence>
<keyword evidence="15" id="KW-1185">Reference proteome</keyword>
<dbReference type="InterPro" id="IPR036187">
    <property type="entry name" value="DNA_mismatch_repair_MutS_sf"/>
</dbReference>
<dbReference type="Proteomes" id="UP000235786">
    <property type="component" value="Unassembled WGS sequence"/>
</dbReference>
<dbReference type="SUPFAM" id="SSF52540">
    <property type="entry name" value="P-loop containing nucleoside triphosphate hydrolases"/>
    <property type="match status" value="1"/>
</dbReference>
<evidence type="ECO:0000256" key="7">
    <source>
        <dbReference type="ARBA" id="ARBA00023125"/>
    </source>
</evidence>
<dbReference type="Gene3D" id="3.40.50.300">
    <property type="entry name" value="P-loop containing nucleotide triphosphate hydrolases"/>
    <property type="match status" value="1"/>
</dbReference>
<dbReference type="AlphaFoldDB" id="A0A2J6SCK3"/>
<dbReference type="GO" id="GO:0140664">
    <property type="term" value="F:ATP-dependent DNA damage sensor activity"/>
    <property type="evidence" value="ECO:0007669"/>
    <property type="project" value="InterPro"/>
</dbReference>
<evidence type="ECO:0000256" key="8">
    <source>
        <dbReference type="ARBA" id="ARBA00023242"/>
    </source>
</evidence>
<dbReference type="GO" id="GO:0005694">
    <property type="term" value="C:chromosome"/>
    <property type="evidence" value="ECO:0007669"/>
    <property type="project" value="UniProtKB-SubCell"/>
</dbReference>
<dbReference type="SMART" id="SM00533">
    <property type="entry name" value="MUTSd"/>
    <property type="match status" value="1"/>
</dbReference>
<proteinExistence type="inferred from homology"/>
<dbReference type="FunFam" id="3.40.50.300:FF:001067">
    <property type="entry name" value="DNA mismatch repair protein MSH5"/>
    <property type="match status" value="1"/>
</dbReference>
<evidence type="ECO:0000256" key="3">
    <source>
        <dbReference type="ARBA" id="ARBA00006271"/>
    </source>
</evidence>
<dbReference type="Pfam" id="PF05192">
    <property type="entry name" value="MutS_III"/>
    <property type="match status" value="1"/>
</dbReference>
<dbReference type="InterPro" id="IPR007696">
    <property type="entry name" value="DNA_mismatch_repair_MutS_core"/>
</dbReference>
<dbReference type="InterPro" id="IPR000432">
    <property type="entry name" value="DNA_mismatch_repair_MutS_C"/>
</dbReference>
<dbReference type="PANTHER" id="PTHR11361">
    <property type="entry name" value="DNA MISMATCH REPAIR PROTEIN MUTS FAMILY MEMBER"/>
    <property type="match status" value="1"/>
</dbReference>
<dbReference type="GO" id="GO:0006298">
    <property type="term" value="P:mismatch repair"/>
    <property type="evidence" value="ECO:0007669"/>
    <property type="project" value="InterPro"/>
</dbReference>
<dbReference type="PROSITE" id="PS00486">
    <property type="entry name" value="DNA_MISMATCH_REPAIR_2"/>
    <property type="match status" value="1"/>
</dbReference>
<feature type="domain" description="DNA mismatch repair proteins mutS family" evidence="13">
    <location>
        <begin position="789"/>
        <end position="805"/>
    </location>
</feature>
<dbReference type="OrthoDB" id="29596at2759"/>
<accession>A0A2J6SCK3</accession>
<keyword evidence="5" id="KW-0547">Nucleotide-binding</keyword>
<keyword evidence="7" id="KW-0238">DNA-binding</keyword>
<evidence type="ECO:0000259" key="13">
    <source>
        <dbReference type="PROSITE" id="PS00486"/>
    </source>
</evidence>
<gene>
    <name evidence="14" type="ORF">L207DRAFT_476898</name>
</gene>
<evidence type="ECO:0000256" key="4">
    <source>
        <dbReference type="ARBA" id="ARBA00022454"/>
    </source>
</evidence>
<dbReference type="PIRSF" id="PIRSF005813">
    <property type="entry name" value="MSH2"/>
    <property type="match status" value="1"/>
</dbReference>
<evidence type="ECO:0000256" key="1">
    <source>
        <dbReference type="ARBA" id="ARBA00004123"/>
    </source>
</evidence>
<feature type="region of interest" description="Disordered" evidence="12">
    <location>
        <begin position="1"/>
        <end position="66"/>
    </location>
</feature>
<reference evidence="14 15" key="1">
    <citation type="submission" date="2016-04" db="EMBL/GenBank/DDBJ databases">
        <title>A degradative enzymes factory behind the ericoid mycorrhizal symbiosis.</title>
        <authorList>
            <consortium name="DOE Joint Genome Institute"/>
            <person name="Martino E."/>
            <person name="Morin E."/>
            <person name="Grelet G."/>
            <person name="Kuo A."/>
            <person name="Kohler A."/>
            <person name="Daghino S."/>
            <person name="Barry K."/>
            <person name="Choi C."/>
            <person name="Cichocki N."/>
            <person name="Clum A."/>
            <person name="Copeland A."/>
            <person name="Hainaut M."/>
            <person name="Haridas S."/>
            <person name="Labutti K."/>
            <person name="Lindquist E."/>
            <person name="Lipzen A."/>
            <person name="Khouja H.-R."/>
            <person name="Murat C."/>
            <person name="Ohm R."/>
            <person name="Olson A."/>
            <person name="Spatafora J."/>
            <person name="Veneault-Fourrey C."/>
            <person name="Henrissat B."/>
            <person name="Grigoriev I."/>
            <person name="Martin F."/>
            <person name="Perotto S."/>
        </authorList>
    </citation>
    <scope>NUCLEOTIDE SEQUENCE [LARGE SCALE GENOMIC DNA]</scope>
    <source>
        <strain evidence="14 15">F</strain>
    </source>
</reference>
<dbReference type="PANTHER" id="PTHR11361:SF20">
    <property type="entry name" value="MUTS PROTEIN HOMOLOG 5"/>
    <property type="match status" value="1"/>
</dbReference>
<dbReference type="CDD" id="cd03281">
    <property type="entry name" value="ABC_MSH5_euk"/>
    <property type="match status" value="1"/>
</dbReference>
<keyword evidence="8" id="KW-0539">Nucleus</keyword>
<comment type="subcellular location">
    <subcellularLocation>
        <location evidence="2">Chromosome</location>
    </subcellularLocation>
    <subcellularLocation>
        <location evidence="1">Nucleus</location>
    </subcellularLocation>
</comment>
<protein>
    <recommendedName>
        <fullName evidence="10">DNA mismatch repair protein MSH5</fullName>
    </recommendedName>
    <alternativeName>
        <fullName evidence="11">MutS protein homolog 5</fullName>
    </alternativeName>
</protein>
<keyword evidence="9" id="KW-0469">Meiosis</keyword>
<dbReference type="GO" id="GO:0030983">
    <property type="term" value="F:mismatched DNA binding"/>
    <property type="evidence" value="ECO:0007669"/>
    <property type="project" value="InterPro"/>
</dbReference>
<dbReference type="Gene3D" id="1.10.1420.10">
    <property type="match status" value="1"/>
</dbReference>
<keyword evidence="6" id="KW-0067">ATP-binding</keyword>
<evidence type="ECO:0000256" key="12">
    <source>
        <dbReference type="SAM" id="MobiDB-lite"/>
    </source>
</evidence>
<dbReference type="GO" id="GO:0051026">
    <property type="term" value="P:chiasma assembly"/>
    <property type="evidence" value="ECO:0007669"/>
    <property type="project" value="TreeGrafter"/>
</dbReference>
<evidence type="ECO:0000256" key="11">
    <source>
        <dbReference type="ARBA" id="ARBA00077470"/>
    </source>
</evidence>
<feature type="compositionally biased region" description="Polar residues" evidence="12">
    <location>
        <begin position="31"/>
        <end position="64"/>
    </location>
</feature>
<evidence type="ECO:0000313" key="14">
    <source>
        <dbReference type="EMBL" id="PMD48501.1"/>
    </source>
</evidence>
<dbReference type="InterPro" id="IPR011184">
    <property type="entry name" value="DNA_mismatch_repair_Msh2"/>
</dbReference>
<dbReference type="GO" id="GO:0005634">
    <property type="term" value="C:nucleus"/>
    <property type="evidence" value="ECO:0007669"/>
    <property type="project" value="UniProtKB-SubCell"/>
</dbReference>
<dbReference type="SUPFAM" id="SSF48334">
    <property type="entry name" value="DNA repair protein MutS, domain III"/>
    <property type="match status" value="1"/>
</dbReference>
<evidence type="ECO:0000256" key="6">
    <source>
        <dbReference type="ARBA" id="ARBA00022840"/>
    </source>
</evidence>
<comment type="similarity">
    <text evidence="3">Belongs to the DNA mismatch repair MutS family.</text>
</comment>
<dbReference type="STRING" id="1149755.A0A2J6SCK3"/>
<dbReference type="InterPro" id="IPR027417">
    <property type="entry name" value="P-loop_NTPase"/>
</dbReference>
<dbReference type="EMBL" id="KZ613937">
    <property type="protein sequence ID" value="PMD48501.1"/>
    <property type="molecule type" value="Genomic_DNA"/>
</dbReference>
<dbReference type="InterPro" id="IPR045076">
    <property type="entry name" value="MutS"/>
</dbReference>
<dbReference type="GO" id="GO:0005524">
    <property type="term" value="F:ATP binding"/>
    <property type="evidence" value="ECO:0007669"/>
    <property type="project" value="UniProtKB-KW"/>
</dbReference>
<feature type="compositionally biased region" description="Low complexity" evidence="12">
    <location>
        <begin position="10"/>
        <end position="30"/>
    </location>
</feature>
<evidence type="ECO:0000256" key="10">
    <source>
        <dbReference type="ARBA" id="ARBA00073549"/>
    </source>
</evidence>
<evidence type="ECO:0000256" key="2">
    <source>
        <dbReference type="ARBA" id="ARBA00004286"/>
    </source>
</evidence>
<organism evidence="14 15">
    <name type="scientific">Hyaloscypha variabilis (strain UAMH 11265 / GT02V1 / F)</name>
    <name type="common">Meliniomyces variabilis</name>
    <dbReference type="NCBI Taxonomy" id="1149755"/>
    <lineage>
        <taxon>Eukaryota</taxon>
        <taxon>Fungi</taxon>
        <taxon>Dikarya</taxon>
        <taxon>Ascomycota</taxon>
        <taxon>Pezizomycotina</taxon>
        <taxon>Leotiomycetes</taxon>
        <taxon>Helotiales</taxon>
        <taxon>Hyaloscyphaceae</taxon>
        <taxon>Hyaloscypha</taxon>
        <taxon>Hyaloscypha variabilis</taxon>
    </lineage>
</organism>